<evidence type="ECO:0000256" key="3">
    <source>
        <dbReference type="ARBA" id="ARBA00023163"/>
    </source>
</evidence>
<evidence type="ECO:0000313" key="7">
    <source>
        <dbReference type="EMBL" id="KAJ5299407.1"/>
    </source>
</evidence>
<evidence type="ECO:0000313" key="8">
    <source>
        <dbReference type="Proteomes" id="UP001147746"/>
    </source>
</evidence>
<dbReference type="Pfam" id="PF04769">
    <property type="entry name" value="MATalpha_HMGbox"/>
    <property type="match status" value="1"/>
</dbReference>
<keyword evidence="3 5" id="KW-0804">Transcription</keyword>
<gene>
    <name evidence="7" type="ORF">N7476_010964</name>
</gene>
<keyword evidence="8" id="KW-1185">Reference proteome</keyword>
<evidence type="ECO:0000256" key="1">
    <source>
        <dbReference type="ARBA" id="ARBA00023015"/>
    </source>
</evidence>
<name>A0A9W9PNJ2_9EURO</name>
<protein>
    <recommendedName>
        <fullName evidence="6">Alpha box domain-containing protein</fullName>
    </recommendedName>
</protein>
<reference evidence="7" key="2">
    <citation type="journal article" date="2023" name="IMA Fungus">
        <title>Comparative genomic study of the Penicillium genus elucidates a diverse pangenome and 15 lateral gene transfer events.</title>
        <authorList>
            <person name="Petersen C."/>
            <person name="Sorensen T."/>
            <person name="Nielsen M.R."/>
            <person name="Sondergaard T.E."/>
            <person name="Sorensen J.L."/>
            <person name="Fitzpatrick D.A."/>
            <person name="Frisvad J.C."/>
            <person name="Nielsen K.L."/>
        </authorList>
    </citation>
    <scope>NUCLEOTIDE SEQUENCE</scope>
    <source>
        <strain evidence="7">IBT 21472</strain>
    </source>
</reference>
<proteinExistence type="inferred from homology"/>
<comment type="caution">
    <text evidence="7">The sequence shown here is derived from an EMBL/GenBank/DDBJ whole genome shotgun (WGS) entry which is preliminary data.</text>
</comment>
<sequence>MTSPASQNSDYAEKRFLDYLCSIPAYKASQILGLQGPDLDFPSFAAAMVAGIPLQYFDQPQPIVDGPRFEVRDGSLTLVTKPNSKSKMNWPTQIASSPSSAPFHVAPAATRPASRLRSLNSFMLFRSFVAPLFYGVTQKQKSTLISTIWAEEPLKAQWTVMAKAYTFLRDHFELGAISLSDFTATIAPMFGIPSANEYITILGWTIMSWALEDGQKGFDVTQSWDPNLADLNLQPVSVENIVDHYQELRKLVTKDGSVWPLPQQGYSALALNSNCPIDSRQELPDPYGWLFNHRGERQDGPIEDLHLMDVYNNPGPDMDHIRDLMIIPPTDILVNPNFDLELADELDKLFPDMEFSMLDAHGLLNIQ</sequence>
<keyword evidence="4 5" id="KW-0539">Nucleus</keyword>
<dbReference type="OrthoDB" id="5398665at2759"/>
<comment type="subcellular location">
    <subcellularLocation>
        <location evidence="5">Nucleus</location>
    </subcellularLocation>
</comment>
<organism evidence="7 8">
    <name type="scientific">Penicillium atrosanguineum</name>
    <dbReference type="NCBI Taxonomy" id="1132637"/>
    <lineage>
        <taxon>Eukaryota</taxon>
        <taxon>Fungi</taxon>
        <taxon>Dikarya</taxon>
        <taxon>Ascomycota</taxon>
        <taxon>Pezizomycotina</taxon>
        <taxon>Eurotiomycetes</taxon>
        <taxon>Eurotiomycetidae</taxon>
        <taxon>Eurotiales</taxon>
        <taxon>Aspergillaceae</taxon>
        <taxon>Penicillium</taxon>
    </lineage>
</organism>
<evidence type="ECO:0000256" key="2">
    <source>
        <dbReference type="ARBA" id="ARBA00023125"/>
    </source>
</evidence>
<evidence type="ECO:0000256" key="5">
    <source>
        <dbReference type="RuleBase" id="RU003516"/>
    </source>
</evidence>
<dbReference type="AlphaFoldDB" id="A0A9W9PNJ2"/>
<dbReference type="EMBL" id="JAPZBO010000010">
    <property type="protein sequence ID" value="KAJ5299407.1"/>
    <property type="molecule type" value="Genomic_DNA"/>
</dbReference>
<dbReference type="InterPro" id="IPR006856">
    <property type="entry name" value="MATalpha_HMGbox"/>
</dbReference>
<keyword evidence="2 5" id="KW-0238">DNA-binding</keyword>
<dbReference type="GO" id="GO:0045895">
    <property type="term" value="P:positive regulation of mating-type specific transcription, DNA-templated"/>
    <property type="evidence" value="ECO:0007669"/>
    <property type="project" value="InterPro"/>
</dbReference>
<reference evidence="7" key="1">
    <citation type="submission" date="2022-12" db="EMBL/GenBank/DDBJ databases">
        <authorList>
            <person name="Petersen C."/>
        </authorList>
    </citation>
    <scope>NUCLEOTIDE SEQUENCE</scope>
    <source>
        <strain evidence="7">IBT 21472</strain>
    </source>
</reference>
<accession>A0A9W9PNJ2</accession>
<dbReference type="PROSITE" id="PS51325">
    <property type="entry name" value="ALPHA_BOX"/>
    <property type="match status" value="1"/>
</dbReference>
<evidence type="ECO:0000256" key="4">
    <source>
        <dbReference type="ARBA" id="ARBA00023242"/>
    </source>
</evidence>
<comment type="similarity">
    <text evidence="5">Belongs to the MATALPHA1 family.</text>
</comment>
<dbReference type="Proteomes" id="UP001147746">
    <property type="component" value="Unassembled WGS sequence"/>
</dbReference>
<feature type="domain" description="Alpha box" evidence="6">
    <location>
        <begin position="114"/>
        <end position="169"/>
    </location>
</feature>
<evidence type="ECO:0000259" key="6">
    <source>
        <dbReference type="PROSITE" id="PS51325"/>
    </source>
</evidence>
<dbReference type="GO" id="GO:0008301">
    <property type="term" value="F:DNA binding, bending"/>
    <property type="evidence" value="ECO:0007669"/>
    <property type="project" value="InterPro"/>
</dbReference>
<keyword evidence="1 5" id="KW-0805">Transcription regulation</keyword>
<dbReference type="GO" id="GO:0005634">
    <property type="term" value="C:nucleus"/>
    <property type="evidence" value="ECO:0007669"/>
    <property type="project" value="UniProtKB-SubCell"/>
</dbReference>